<feature type="region of interest" description="Disordered" evidence="7">
    <location>
        <begin position="396"/>
        <end position="453"/>
    </location>
</feature>
<evidence type="ECO:0000256" key="4">
    <source>
        <dbReference type="ARBA" id="ARBA00022552"/>
    </source>
</evidence>
<evidence type="ECO:0000313" key="9">
    <source>
        <dbReference type="Proteomes" id="UP000266673"/>
    </source>
</evidence>
<dbReference type="GO" id="GO:0030490">
    <property type="term" value="P:maturation of SSU-rRNA"/>
    <property type="evidence" value="ECO:0007669"/>
    <property type="project" value="TreeGrafter"/>
</dbReference>
<evidence type="ECO:0000313" key="8">
    <source>
        <dbReference type="EMBL" id="RIB22692.1"/>
    </source>
</evidence>
<evidence type="ECO:0000256" key="7">
    <source>
        <dbReference type="SAM" id="MobiDB-lite"/>
    </source>
</evidence>
<dbReference type="AlphaFoldDB" id="A0A397VL26"/>
<reference evidence="8 9" key="1">
    <citation type="submission" date="2018-06" db="EMBL/GenBank/DDBJ databases">
        <title>Comparative genomics reveals the genomic features of Rhizophagus irregularis, R. cerebriforme, R. diaphanum and Gigaspora rosea, and their symbiotic lifestyle signature.</title>
        <authorList>
            <person name="Morin E."/>
            <person name="San Clemente H."/>
            <person name="Chen E.C.H."/>
            <person name="De La Providencia I."/>
            <person name="Hainaut M."/>
            <person name="Kuo A."/>
            <person name="Kohler A."/>
            <person name="Murat C."/>
            <person name="Tang N."/>
            <person name="Roy S."/>
            <person name="Loubradou J."/>
            <person name="Henrissat B."/>
            <person name="Grigoriev I.V."/>
            <person name="Corradi N."/>
            <person name="Roux C."/>
            <person name="Martin F.M."/>
        </authorList>
    </citation>
    <scope>NUCLEOTIDE SEQUENCE [LARGE SCALE GENOMIC DNA]</scope>
    <source>
        <strain evidence="8 9">DAOM 194757</strain>
    </source>
</reference>
<dbReference type="Pfam" id="PF04147">
    <property type="entry name" value="Nop14"/>
    <property type="match status" value="1"/>
</dbReference>
<dbReference type="Proteomes" id="UP000266673">
    <property type="component" value="Unassembled WGS sequence"/>
</dbReference>
<dbReference type="PANTHER" id="PTHR23183">
    <property type="entry name" value="NOP14"/>
    <property type="match status" value="1"/>
</dbReference>
<feature type="compositionally biased region" description="Basic and acidic residues" evidence="7">
    <location>
        <begin position="308"/>
        <end position="336"/>
    </location>
</feature>
<dbReference type="InterPro" id="IPR007276">
    <property type="entry name" value="Nop14"/>
</dbReference>
<name>A0A397VL26_9GLOM</name>
<evidence type="ECO:0000256" key="3">
    <source>
        <dbReference type="ARBA" id="ARBA00022517"/>
    </source>
</evidence>
<dbReference type="OrthoDB" id="441771at2759"/>
<organism evidence="8 9">
    <name type="scientific">Gigaspora rosea</name>
    <dbReference type="NCBI Taxonomy" id="44941"/>
    <lineage>
        <taxon>Eukaryota</taxon>
        <taxon>Fungi</taxon>
        <taxon>Fungi incertae sedis</taxon>
        <taxon>Mucoromycota</taxon>
        <taxon>Glomeromycotina</taxon>
        <taxon>Glomeromycetes</taxon>
        <taxon>Diversisporales</taxon>
        <taxon>Gigasporaceae</taxon>
        <taxon>Gigaspora</taxon>
    </lineage>
</organism>
<keyword evidence="4" id="KW-0698">rRNA processing</keyword>
<comment type="similarity">
    <text evidence="2">Belongs to the NOP14 family.</text>
</comment>
<dbReference type="GO" id="GO:0030692">
    <property type="term" value="C:Noc4p-Nop14p complex"/>
    <property type="evidence" value="ECO:0007669"/>
    <property type="project" value="TreeGrafter"/>
</dbReference>
<comment type="function">
    <text evidence="6">Involved in nucleolar processing of pre-18S ribosomal RNA. Has a role in the nuclear export of 40S pre-ribosomal subunit to the cytoplasm.</text>
</comment>
<keyword evidence="9" id="KW-1185">Reference proteome</keyword>
<keyword evidence="5" id="KW-0539">Nucleus</keyword>
<dbReference type="GO" id="GO:0032040">
    <property type="term" value="C:small-subunit processome"/>
    <property type="evidence" value="ECO:0007669"/>
    <property type="project" value="InterPro"/>
</dbReference>
<dbReference type="EMBL" id="QKWP01000297">
    <property type="protein sequence ID" value="RIB22692.1"/>
    <property type="molecule type" value="Genomic_DNA"/>
</dbReference>
<dbReference type="STRING" id="44941.A0A397VL26"/>
<comment type="subcellular location">
    <subcellularLocation>
        <location evidence="1">Nucleus</location>
        <location evidence="1">Nucleolus</location>
    </subcellularLocation>
</comment>
<feature type="compositionally biased region" description="Acidic residues" evidence="7">
    <location>
        <begin position="397"/>
        <end position="433"/>
    </location>
</feature>
<dbReference type="PANTHER" id="PTHR23183:SF0">
    <property type="entry name" value="NUCLEOLAR PROTEIN 14"/>
    <property type="match status" value="1"/>
</dbReference>
<accession>A0A397VL26</accession>
<feature type="compositionally biased region" description="Basic and acidic residues" evidence="7">
    <location>
        <begin position="205"/>
        <end position="214"/>
    </location>
</feature>
<evidence type="ECO:0000256" key="1">
    <source>
        <dbReference type="ARBA" id="ARBA00004604"/>
    </source>
</evidence>
<feature type="compositionally biased region" description="Basic and acidic residues" evidence="7">
    <location>
        <begin position="39"/>
        <end position="50"/>
    </location>
</feature>
<feature type="compositionally biased region" description="Acidic residues" evidence="7">
    <location>
        <begin position="365"/>
        <end position="377"/>
    </location>
</feature>
<keyword evidence="3" id="KW-0690">Ribosome biogenesis</keyword>
<evidence type="ECO:0000256" key="5">
    <source>
        <dbReference type="ARBA" id="ARBA00023242"/>
    </source>
</evidence>
<proteinExistence type="inferred from homology"/>
<gene>
    <name evidence="8" type="ORF">C2G38_1960466</name>
</gene>
<feature type="compositionally biased region" description="Polar residues" evidence="7">
    <location>
        <begin position="435"/>
        <end position="449"/>
    </location>
</feature>
<feature type="region of interest" description="Disordered" evidence="7">
    <location>
        <begin position="193"/>
        <end position="214"/>
    </location>
</feature>
<evidence type="ECO:0000256" key="2">
    <source>
        <dbReference type="ARBA" id="ARBA00007466"/>
    </source>
</evidence>
<comment type="caution">
    <text evidence="8">The sequence shown here is derived from an EMBL/GenBank/DDBJ whole genome shotgun (WGS) entry which is preliminary data.</text>
</comment>
<sequence length="933" mass="106793">MAKSGGSALKRLKSTLKEAKVIGHGSRSSMSKKQKRKGRPNDKNDTKDKLEFLKNQINPFELRVTKTKHNVLGRKVKGTQGRPGLKRQIGIEKRKQTLLVEMESRNKVGGLIDRRFGENDPTLSLEEKMLERFAREKKQRHSKSSLFNLEDDDLTHYGQSLALIDDFDEPDLSLNEEEDAGIIDHDTVDKGHFGGFEEDEQNNDESEHKQKSKTEVMKEVIAKSKMYKYERQLVKEEDERVCNELDNDLDEIRNLISLPKSGVVPLPTQEAAFRNKSVSNGSASKKALNISNKDDAYDRYVRELALDRRTRPTDRIKSEEEIALEEKEKLEKLEIARKRRMEGLDPESDDDSAKRKKQKRTSMADDPDYDHISEDDDNHYNLGKGISLRDDAAIEQAQDEDTSDDEDGDENDEDEDDDVSDDYYSDLDLEASDDNQILSDDNNDTSIPITESDHDTIDLSSDVLPTNSKNLAVKHGIAKTKDKCELAYTFPCPTTLAEFLKILQDVEDEDVHVVVHRIRVLHHIKLSVENRVKLEKFFPVLMDYVLHRVQENPVPILLINKLVCHIFDLVQQVPESATDYFVSKIVTMENNLTKRLLSSGLKKSKSMFPTISEFILLRILSQVFPTSDFHHPVVTPALLLMAQYLAQCPLSNGLDLVSGLLLCNLMHEYQILSKRIIPEALNFLFIALVYLAPQGTFNSMESIPGIFPLSSKFVPTLQIKETTFVDDANPLDFSQFSSVMNGNGNINVFDNDLFRLSALMATLHLVENFAKMYNCTPAFSELFEPASKIIDTYPLDKFSSTIKIKIASIRETLERLQKFSKKSRKPLELQHHRPIPLPTYIPKFQENFSIDKHYDPDRERAKLNKLKAQYKKERKGAIRELRKDSKCIAHHNIRKGKEKDTLYKKRINSIMGILESEQGEKKAYEKAKKYGKI</sequence>
<evidence type="ECO:0000256" key="6">
    <source>
        <dbReference type="ARBA" id="ARBA00024695"/>
    </source>
</evidence>
<feature type="region of interest" description="Disordered" evidence="7">
    <location>
        <begin position="1"/>
        <end position="50"/>
    </location>
</feature>
<feature type="region of interest" description="Disordered" evidence="7">
    <location>
        <begin position="308"/>
        <end position="384"/>
    </location>
</feature>
<protein>
    <submittedName>
        <fullName evidence="8">Nucleolar protein 14</fullName>
    </submittedName>
</protein>